<protein>
    <submittedName>
        <fullName evidence="1">Uncharacterized protein</fullName>
    </submittedName>
</protein>
<dbReference type="AlphaFoldDB" id="D4TZE2"/>
<reference evidence="1 2" key="1">
    <citation type="submission" date="2009-10" db="EMBL/GenBank/DDBJ databases">
        <authorList>
            <person name="Weinstock G."/>
            <person name="Sodergren E."/>
            <person name="Clifton S."/>
            <person name="Fulton L."/>
            <person name="Fulton B."/>
            <person name="Courtney L."/>
            <person name="Fronick C."/>
            <person name="Harrison M."/>
            <person name="Strong C."/>
            <person name="Farmer C."/>
            <person name="Delahaunty K."/>
            <person name="Markovic C."/>
            <person name="Hall O."/>
            <person name="Minx P."/>
            <person name="Tomlinson C."/>
            <person name="Mitreva M."/>
            <person name="Nelson J."/>
            <person name="Hou S."/>
            <person name="Wollam A."/>
            <person name="Pepin K.H."/>
            <person name="Johnson M."/>
            <person name="Bhonagiri V."/>
            <person name="Nash W.E."/>
            <person name="Warren W."/>
            <person name="Chinwalla A."/>
            <person name="Mardis E.R."/>
            <person name="Wilson R.K."/>
        </authorList>
    </citation>
    <scope>NUCLEOTIDE SEQUENCE [LARGE SCALE GENOMIC DNA]</scope>
    <source>
        <strain evidence="1 2">F0309</strain>
    </source>
</reference>
<proteinExistence type="predicted"/>
<gene>
    <name evidence="1" type="ORF">HMPREF0970_01322</name>
</gene>
<dbReference type="Proteomes" id="UP000003150">
    <property type="component" value="Unassembled WGS sequence"/>
</dbReference>
<name>D4TZE2_9ACTO</name>
<dbReference type="EMBL" id="ACYT02000037">
    <property type="protein sequence ID" value="EFF79737.1"/>
    <property type="molecule type" value="Genomic_DNA"/>
</dbReference>
<sequence length="106" mass="10626">MVSTPSLTDTASDEEVAVAPLSVTSTASEAFQSLSFTWEAFAFEARASAAVGGAVVSPLVPEAATAAVAVVVAEDEEAVPDALHAPSASVPTRAIAPIVRAGVQIF</sequence>
<comment type="caution">
    <text evidence="1">The sequence shown here is derived from an EMBL/GenBank/DDBJ whole genome shotgun (WGS) entry which is preliminary data.</text>
</comment>
<evidence type="ECO:0000313" key="2">
    <source>
        <dbReference type="Proteomes" id="UP000003150"/>
    </source>
</evidence>
<dbReference type="HOGENOM" id="CLU_2217379_0_0_11"/>
<organism evidence="1 2">
    <name type="scientific">Schaalia odontolytica F0309</name>
    <dbReference type="NCBI Taxonomy" id="649742"/>
    <lineage>
        <taxon>Bacteria</taxon>
        <taxon>Bacillati</taxon>
        <taxon>Actinomycetota</taxon>
        <taxon>Actinomycetes</taxon>
        <taxon>Actinomycetales</taxon>
        <taxon>Actinomycetaceae</taxon>
        <taxon>Schaalia</taxon>
    </lineage>
</organism>
<evidence type="ECO:0000313" key="1">
    <source>
        <dbReference type="EMBL" id="EFF79737.1"/>
    </source>
</evidence>
<accession>D4TZE2</accession>